<dbReference type="EMBL" id="CP040916">
    <property type="protein sequence ID" value="QDQ09548.1"/>
    <property type="molecule type" value="Genomic_DNA"/>
</dbReference>
<keyword evidence="8" id="KW-0564">Palmitate</keyword>
<evidence type="ECO:0000256" key="3">
    <source>
        <dbReference type="ARBA" id="ARBA00022679"/>
    </source>
</evidence>
<evidence type="ECO:0000256" key="4">
    <source>
        <dbReference type="ARBA" id="ARBA00022729"/>
    </source>
</evidence>
<proteinExistence type="predicted"/>
<dbReference type="PROSITE" id="PS51257">
    <property type="entry name" value="PROKAR_LIPOPROTEIN"/>
    <property type="match status" value="1"/>
</dbReference>
<comment type="pathway">
    <text evidence="12">Glycan biosynthesis.</text>
</comment>
<evidence type="ECO:0000256" key="5">
    <source>
        <dbReference type="ARBA" id="ARBA00022960"/>
    </source>
</evidence>
<dbReference type="InterPro" id="IPR005490">
    <property type="entry name" value="LD_TPept_cat_dom"/>
</dbReference>
<evidence type="ECO:0000313" key="17">
    <source>
        <dbReference type="EMBL" id="QDQ09548.1"/>
    </source>
</evidence>
<dbReference type="Pfam" id="PF03734">
    <property type="entry name" value="YkuD"/>
    <property type="match status" value="1"/>
</dbReference>
<evidence type="ECO:0000256" key="8">
    <source>
        <dbReference type="ARBA" id="ARBA00023139"/>
    </source>
</evidence>
<keyword evidence="3" id="KW-0808">Transferase</keyword>
<dbReference type="RefSeq" id="WP_144001126.1">
    <property type="nucleotide sequence ID" value="NZ_CP040916.1"/>
</dbReference>
<feature type="active site" description="Proton donor/acceptor" evidence="13">
    <location>
        <position position="326"/>
    </location>
</feature>
<evidence type="ECO:0000256" key="13">
    <source>
        <dbReference type="PROSITE-ProRule" id="PRU01373"/>
    </source>
</evidence>
<evidence type="ECO:0000256" key="11">
    <source>
        <dbReference type="ARBA" id="ARBA00023316"/>
    </source>
</evidence>
<evidence type="ECO:0000256" key="12">
    <source>
        <dbReference type="ARBA" id="ARBA00060592"/>
    </source>
</evidence>
<dbReference type="Proteomes" id="UP000316806">
    <property type="component" value="Chromosome"/>
</dbReference>
<feature type="region of interest" description="Disordered" evidence="14">
    <location>
        <begin position="398"/>
        <end position="419"/>
    </location>
</feature>
<feature type="region of interest" description="Disordered" evidence="14">
    <location>
        <begin position="26"/>
        <end position="59"/>
    </location>
</feature>
<dbReference type="SUPFAM" id="SSF141523">
    <property type="entry name" value="L,D-transpeptidase catalytic domain-like"/>
    <property type="match status" value="1"/>
</dbReference>
<accession>A0A516R1K9</accession>
<evidence type="ECO:0000256" key="1">
    <source>
        <dbReference type="ARBA" id="ARBA00004752"/>
    </source>
</evidence>
<keyword evidence="7" id="KW-0472">Membrane</keyword>
<feature type="domain" description="L,D-TPase catalytic" evidence="16">
    <location>
        <begin position="243"/>
        <end position="368"/>
    </location>
</feature>
<dbReference type="InterPro" id="IPR041280">
    <property type="entry name" value="Big_10"/>
</dbReference>
<feature type="active site" description="Nucleophile" evidence="13">
    <location>
        <position position="344"/>
    </location>
</feature>
<keyword evidence="11 13" id="KW-0961">Cell wall biogenesis/degradation</keyword>
<feature type="signal peptide" evidence="15">
    <location>
        <begin position="1"/>
        <end position="21"/>
    </location>
</feature>
<keyword evidence="6 13" id="KW-0573">Peptidoglycan synthesis</keyword>
<dbReference type="PROSITE" id="PS52029">
    <property type="entry name" value="LD_TPASE"/>
    <property type="match status" value="1"/>
</dbReference>
<name>A0A516R1K9_STRST</name>
<keyword evidence="10" id="KW-0012">Acyltransferase</keyword>
<evidence type="ECO:0000256" key="14">
    <source>
        <dbReference type="SAM" id="MobiDB-lite"/>
    </source>
</evidence>
<evidence type="ECO:0000259" key="16">
    <source>
        <dbReference type="PROSITE" id="PS52029"/>
    </source>
</evidence>
<evidence type="ECO:0000256" key="7">
    <source>
        <dbReference type="ARBA" id="ARBA00023136"/>
    </source>
</evidence>
<keyword evidence="5 13" id="KW-0133">Cell shape</keyword>
<dbReference type="GO" id="GO:0071555">
    <property type="term" value="P:cell wall organization"/>
    <property type="evidence" value="ECO:0007669"/>
    <property type="project" value="UniProtKB-UniRule"/>
</dbReference>
<dbReference type="Gene3D" id="2.60.40.3780">
    <property type="match status" value="1"/>
</dbReference>
<evidence type="ECO:0000313" key="18">
    <source>
        <dbReference type="Proteomes" id="UP000316806"/>
    </source>
</evidence>
<dbReference type="CDD" id="cd16913">
    <property type="entry name" value="YkuD_like"/>
    <property type="match status" value="1"/>
</dbReference>
<organism evidence="17 18">
    <name type="scientific">Streptomyces spectabilis</name>
    <dbReference type="NCBI Taxonomy" id="68270"/>
    <lineage>
        <taxon>Bacteria</taxon>
        <taxon>Bacillati</taxon>
        <taxon>Actinomycetota</taxon>
        <taxon>Actinomycetes</taxon>
        <taxon>Kitasatosporales</taxon>
        <taxon>Streptomycetaceae</taxon>
        <taxon>Streptomyces</taxon>
    </lineage>
</organism>
<dbReference type="GO" id="GO:0071972">
    <property type="term" value="F:peptidoglycan L,D-transpeptidase activity"/>
    <property type="evidence" value="ECO:0007669"/>
    <property type="project" value="TreeGrafter"/>
</dbReference>
<dbReference type="GO" id="GO:0018104">
    <property type="term" value="P:peptidoglycan-protein cross-linking"/>
    <property type="evidence" value="ECO:0007669"/>
    <property type="project" value="TreeGrafter"/>
</dbReference>
<evidence type="ECO:0000256" key="15">
    <source>
        <dbReference type="SAM" id="SignalP"/>
    </source>
</evidence>
<dbReference type="InterPro" id="IPR038063">
    <property type="entry name" value="Transpep_catalytic_dom"/>
</dbReference>
<dbReference type="Gene3D" id="2.60.40.3710">
    <property type="match status" value="1"/>
</dbReference>
<dbReference type="GO" id="GO:0005576">
    <property type="term" value="C:extracellular region"/>
    <property type="evidence" value="ECO:0007669"/>
    <property type="project" value="TreeGrafter"/>
</dbReference>
<dbReference type="InterPro" id="IPR050979">
    <property type="entry name" value="LD-transpeptidase"/>
</dbReference>
<evidence type="ECO:0000256" key="9">
    <source>
        <dbReference type="ARBA" id="ARBA00023288"/>
    </source>
</evidence>
<dbReference type="PANTHER" id="PTHR30582">
    <property type="entry name" value="L,D-TRANSPEPTIDASE"/>
    <property type="match status" value="1"/>
</dbReference>
<feature type="chain" id="PRO_5039454125" evidence="15">
    <location>
        <begin position="22"/>
        <end position="419"/>
    </location>
</feature>
<reference evidence="17 18" key="1">
    <citation type="journal article" date="2019" name="J. Ind. Microbiol. Biotechnol.">
        <title>The complete genomic sequence of Streptomyces spectabilis NRRL-2792 and identification of secondary metabolite biosynthetic gene clusters.</title>
        <authorList>
            <person name="Sinha A."/>
            <person name="Phillips-Salemka S."/>
            <person name="Niraula T.A."/>
            <person name="Short K.A."/>
            <person name="Niraula N.P."/>
        </authorList>
    </citation>
    <scope>NUCLEOTIDE SEQUENCE [LARGE SCALE GENOMIC DNA]</scope>
    <source>
        <strain evidence="17 18">NRRL 2792</strain>
    </source>
</reference>
<evidence type="ECO:0000256" key="10">
    <source>
        <dbReference type="ARBA" id="ARBA00023315"/>
    </source>
</evidence>
<dbReference type="Pfam" id="PF17964">
    <property type="entry name" value="Big_10"/>
    <property type="match status" value="1"/>
</dbReference>
<keyword evidence="4 15" id="KW-0732">Signal</keyword>
<evidence type="ECO:0000256" key="6">
    <source>
        <dbReference type="ARBA" id="ARBA00022984"/>
    </source>
</evidence>
<keyword evidence="9" id="KW-0449">Lipoprotein</keyword>
<comment type="pathway">
    <text evidence="1 13">Cell wall biogenesis; peptidoglycan biosynthesis.</text>
</comment>
<keyword evidence="2" id="KW-1003">Cell membrane</keyword>
<dbReference type="UniPathway" id="UPA00219"/>
<evidence type="ECO:0000256" key="2">
    <source>
        <dbReference type="ARBA" id="ARBA00022475"/>
    </source>
</evidence>
<feature type="compositionally biased region" description="Basic and acidic residues" evidence="14">
    <location>
        <begin position="404"/>
        <end position="419"/>
    </location>
</feature>
<dbReference type="Gene3D" id="2.40.440.10">
    <property type="entry name" value="L,D-transpeptidase catalytic domain-like"/>
    <property type="match status" value="1"/>
</dbReference>
<dbReference type="FunFam" id="2.40.440.10:FF:000005">
    <property type="entry name" value="L,D-transpeptidase 2"/>
    <property type="match status" value="1"/>
</dbReference>
<dbReference type="GO" id="GO:0008360">
    <property type="term" value="P:regulation of cell shape"/>
    <property type="evidence" value="ECO:0007669"/>
    <property type="project" value="UniProtKB-UniRule"/>
</dbReference>
<dbReference type="PANTHER" id="PTHR30582:SF2">
    <property type="entry name" value="L,D-TRANSPEPTIDASE YCIB-RELATED"/>
    <property type="match status" value="1"/>
</dbReference>
<gene>
    <name evidence="17" type="ORF">FH965_02385</name>
</gene>
<sequence>MRHSPRISGIACCAVLTAAFAGGSTACGSGTTARPAPPYDPAQVISANRPTDGRRANPDEPLEITANGFAGRITDVIAVDTRGRHVSGELSADGRQWRSTSPLVPDSRYRVRVSSEDDTGHSGRTALAFRTGTPPATRWLNVRFGPRAGTYGVGQPLTAELSIPVEDRAARAVVERALRVDSTPAAQGAWYWVDDTTLHYRPKEYWPAHATIEVHSDLAGVKVAERLWGGDARPLRLTTGDRVEAVTDVAAYSMTVYRNGRKARRFAITSGRPGFETRNGVKVVLGKERSVRMYGASVGIPDEGPDSYDVRVPYATRVTRSGEYVHAAPWAAGSLGRANVSHGCTGMSIPDAKWFFDTMRAGDVVRVVNSRGGTLESFGNGWGDWNLSWSQWRKGSALAAEGPADDRRRGAVRLRPEPA</sequence>
<dbReference type="AlphaFoldDB" id="A0A516R1K9"/>
<dbReference type="GO" id="GO:0016746">
    <property type="term" value="F:acyltransferase activity"/>
    <property type="evidence" value="ECO:0007669"/>
    <property type="project" value="UniProtKB-KW"/>
</dbReference>
<protein>
    <submittedName>
        <fullName evidence="17">L,D-transpeptidase</fullName>
    </submittedName>
</protein>